<dbReference type="Proteomes" id="UP001430356">
    <property type="component" value="Unassembled WGS sequence"/>
</dbReference>
<evidence type="ECO:0000256" key="1">
    <source>
        <dbReference type="SAM" id="SignalP"/>
    </source>
</evidence>
<reference evidence="2 3" key="1">
    <citation type="journal article" date="2021" name="MBio">
        <title>A New Model Trypanosomatid, Novymonas esmeraldas: Genomic Perception of Its 'Candidatus Pandoraea novymonadis' Endosymbiont.</title>
        <authorList>
            <person name="Zakharova A."/>
            <person name="Saura A."/>
            <person name="Butenko A."/>
            <person name="Podesvova L."/>
            <person name="Warmusova S."/>
            <person name="Kostygov A.Y."/>
            <person name="Nenarokova A."/>
            <person name="Lukes J."/>
            <person name="Opperdoes F.R."/>
            <person name="Yurchenko V."/>
        </authorList>
    </citation>
    <scope>NUCLEOTIDE SEQUENCE [LARGE SCALE GENOMIC DNA]</scope>
    <source>
        <strain evidence="2 3">E262AT.01</strain>
    </source>
</reference>
<evidence type="ECO:0008006" key="4">
    <source>
        <dbReference type="Google" id="ProtNLM"/>
    </source>
</evidence>
<feature type="signal peptide" evidence="1">
    <location>
        <begin position="1"/>
        <end position="23"/>
    </location>
</feature>
<evidence type="ECO:0000313" key="2">
    <source>
        <dbReference type="EMBL" id="KAK7194446.1"/>
    </source>
</evidence>
<organism evidence="2 3">
    <name type="scientific">Novymonas esmeraldas</name>
    <dbReference type="NCBI Taxonomy" id="1808958"/>
    <lineage>
        <taxon>Eukaryota</taxon>
        <taxon>Discoba</taxon>
        <taxon>Euglenozoa</taxon>
        <taxon>Kinetoplastea</taxon>
        <taxon>Metakinetoplastina</taxon>
        <taxon>Trypanosomatida</taxon>
        <taxon>Trypanosomatidae</taxon>
        <taxon>Novymonas</taxon>
    </lineage>
</organism>
<keyword evidence="1" id="KW-0732">Signal</keyword>
<dbReference type="SUPFAM" id="SSF57184">
    <property type="entry name" value="Growth factor receptor domain"/>
    <property type="match status" value="1"/>
</dbReference>
<accession>A0AAW0ELD1</accession>
<dbReference type="Gene3D" id="2.10.220.10">
    <property type="entry name" value="Hormone Receptor, Insulin-like Growth Factor Receptor 1, Chain A, domain 2"/>
    <property type="match status" value="1"/>
</dbReference>
<proteinExistence type="predicted"/>
<dbReference type="EMBL" id="JAECZO010000037">
    <property type="protein sequence ID" value="KAK7194446.1"/>
    <property type="molecule type" value="Genomic_DNA"/>
</dbReference>
<gene>
    <name evidence="2" type="ORF">NESM_000361200</name>
</gene>
<comment type="caution">
    <text evidence="2">The sequence shown here is derived from an EMBL/GenBank/DDBJ whole genome shotgun (WGS) entry which is preliminary data.</text>
</comment>
<evidence type="ECO:0000313" key="3">
    <source>
        <dbReference type="Proteomes" id="UP001430356"/>
    </source>
</evidence>
<sequence>MPRLVRLLCLVALAAMALTVVRGGESTCYIPHCTSCLLGQCLFCQESYYAVNGTCTACPVEHCTRCRPAGVCTACAAGYQVSFVVVSDNITTFPPFGFCKTQETPLTCTDPQCVSCLEGSCLSCKSGYYPRSGVCTSCQSDHCAYCSSVGKCLSCTPSFSLQYVNVSIDSAPADCWGKCVQNSAHHANTYVLALAAVAAAAVAVVG</sequence>
<protein>
    <recommendedName>
        <fullName evidence="4">Surface antigen-like protein</fullName>
    </recommendedName>
</protein>
<feature type="chain" id="PRO_5043396054" description="Surface antigen-like protein" evidence="1">
    <location>
        <begin position="24"/>
        <end position="206"/>
    </location>
</feature>
<dbReference type="InterPro" id="IPR009030">
    <property type="entry name" value="Growth_fac_rcpt_cys_sf"/>
</dbReference>
<keyword evidence="3" id="KW-1185">Reference proteome</keyword>
<dbReference type="AlphaFoldDB" id="A0AAW0ELD1"/>
<name>A0AAW0ELD1_9TRYP</name>